<dbReference type="PANTHER" id="PTHR30535">
    <property type="entry name" value="VITAMIN B12-BINDING PROTEIN"/>
    <property type="match status" value="1"/>
</dbReference>
<dbReference type="InterPro" id="IPR050902">
    <property type="entry name" value="ABC_Transporter_SBP"/>
</dbReference>
<dbReference type="InterPro" id="IPR002491">
    <property type="entry name" value="ABC_transptr_periplasmic_BD"/>
</dbReference>
<dbReference type="GO" id="GO:0071281">
    <property type="term" value="P:cellular response to iron ion"/>
    <property type="evidence" value="ECO:0007669"/>
    <property type="project" value="TreeGrafter"/>
</dbReference>
<dbReference type="Gene3D" id="3.40.50.1980">
    <property type="entry name" value="Nitrogenase molybdenum iron protein domain"/>
    <property type="match status" value="2"/>
</dbReference>
<accession>A0A0U5CNK6</accession>
<name>A0A0U5CNK6_9BACT</name>
<proteinExistence type="predicted"/>
<dbReference type="SUPFAM" id="SSF53807">
    <property type="entry name" value="Helical backbone' metal receptor"/>
    <property type="match status" value="1"/>
</dbReference>
<evidence type="ECO:0000313" key="3">
    <source>
        <dbReference type="Proteomes" id="UP000069902"/>
    </source>
</evidence>
<dbReference type="AlphaFoldDB" id="A0A0U5CNK6"/>
<reference evidence="3" key="1">
    <citation type="submission" date="2015-09" db="EMBL/GenBank/DDBJ databases">
        <authorList>
            <person name="Bertelli C."/>
        </authorList>
    </citation>
    <scope>NUCLEOTIDE SEQUENCE [LARGE SCALE GENOMIC DNA]</scope>
    <source>
        <strain evidence="3">KNic</strain>
    </source>
</reference>
<sequence>MSKPLSTSILYLALASFVMGWWILAFRIHQPSSIQAPLSEQAALTLQTSDLLPFLSPLQRDSLHQALAGDRRLMLELMSQWQKDSEVLMTKGVSGIQALTDDAFLQAHLLSRLIDESSDAQLSALNRHVRLKEIQDDAGRLIKLEDTFTRFLPQSYVAASFLLAIASPNEIIAIPKGLRDLPQLYAPDLLDRIPHQVEYYRGEKLYLARPHLAFIAHYSHPPTLEMLRNQGIRLCTIKNIDTLSDIQETLLKIGHASNHPLEANLLALFINASFMAIDNRLRALEQLTPHSTSSLTQVLYLYYHHQYMLPTTKSLSGQLVERAFSHCKSLKCPIKQSSTEWRVPFDQEKIINYNPDCLILSVPSSATGFKEWMETDKVFQRLKALRSNRLFIVDETVQESPTQYIILAYFDLLQALAGAYCL</sequence>
<feature type="domain" description="Fe/B12 periplasmic-binding" evidence="1">
    <location>
        <begin position="150"/>
        <end position="422"/>
    </location>
</feature>
<dbReference type="EMBL" id="LN879502">
    <property type="protein sequence ID" value="CUI16236.1"/>
    <property type="molecule type" value="Genomic_DNA"/>
</dbReference>
<dbReference type="Pfam" id="PF01497">
    <property type="entry name" value="Peripla_BP_2"/>
    <property type="match status" value="1"/>
</dbReference>
<dbReference type="KEGG" id="pnl:PNK_0608"/>
<protein>
    <submittedName>
        <fullName evidence="2">Putative secreted protein</fullName>
    </submittedName>
</protein>
<dbReference type="RefSeq" id="WP_079992783.1">
    <property type="nucleotide sequence ID" value="NZ_LN879502.1"/>
</dbReference>
<dbReference type="PANTHER" id="PTHR30535:SF34">
    <property type="entry name" value="MOLYBDATE-BINDING PROTEIN MOLA"/>
    <property type="match status" value="1"/>
</dbReference>
<dbReference type="PROSITE" id="PS50983">
    <property type="entry name" value="FE_B12_PBP"/>
    <property type="match status" value="1"/>
</dbReference>
<dbReference type="STRING" id="389348.PNK_0608"/>
<dbReference type="Proteomes" id="UP000069902">
    <property type="component" value="Chromosome cPNK"/>
</dbReference>
<evidence type="ECO:0000313" key="2">
    <source>
        <dbReference type="EMBL" id="CUI16236.1"/>
    </source>
</evidence>
<dbReference type="InParanoid" id="A0A0U5CNK6"/>
<dbReference type="PATRIC" id="fig|389348.3.peg.669"/>
<evidence type="ECO:0000259" key="1">
    <source>
        <dbReference type="PROSITE" id="PS50983"/>
    </source>
</evidence>
<organism evidence="2 3">
    <name type="scientific">Candidatus Protochlamydia naegleriophila</name>
    <dbReference type="NCBI Taxonomy" id="389348"/>
    <lineage>
        <taxon>Bacteria</taxon>
        <taxon>Pseudomonadati</taxon>
        <taxon>Chlamydiota</taxon>
        <taxon>Chlamydiia</taxon>
        <taxon>Parachlamydiales</taxon>
        <taxon>Parachlamydiaceae</taxon>
        <taxon>Candidatus Protochlamydia</taxon>
    </lineage>
</organism>
<keyword evidence="3" id="KW-1185">Reference proteome</keyword>
<gene>
    <name evidence="2" type="ORF">PNK_0608</name>
</gene>